<keyword evidence="3" id="KW-1185">Reference proteome</keyword>
<dbReference type="RefSeq" id="WP_344514922.1">
    <property type="nucleotide sequence ID" value="NZ_BAAAQD010000050.1"/>
</dbReference>
<organism evidence="2 3">
    <name type="scientific">Dactylosporangium maewongense</name>
    <dbReference type="NCBI Taxonomy" id="634393"/>
    <lineage>
        <taxon>Bacteria</taxon>
        <taxon>Bacillati</taxon>
        <taxon>Actinomycetota</taxon>
        <taxon>Actinomycetes</taxon>
        <taxon>Micromonosporales</taxon>
        <taxon>Micromonosporaceae</taxon>
        <taxon>Dactylosporangium</taxon>
    </lineage>
</organism>
<dbReference type="Proteomes" id="UP001501470">
    <property type="component" value="Unassembled WGS sequence"/>
</dbReference>
<evidence type="ECO:0000313" key="2">
    <source>
        <dbReference type="EMBL" id="GAA1573600.1"/>
    </source>
</evidence>
<comment type="caution">
    <text evidence="2">The sequence shown here is derived from an EMBL/GenBank/DDBJ whole genome shotgun (WGS) entry which is preliminary data.</text>
</comment>
<dbReference type="EMBL" id="BAAAQD010000050">
    <property type="protein sequence ID" value="GAA1573600.1"/>
    <property type="molecule type" value="Genomic_DNA"/>
</dbReference>
<evidence type="ECO:0000313" key="3">
    <source>
        <dbReference type="Proteomes" id="UP001501470"/>
    </source>
</evidence>
<name>A0ABP4P4L0_9ACTN</name>
<reference evidence="3" key="1">
    <citation type="journal article" date="2019" name="Int. J. Syst. Evol. Microbiol.">
        <title>The Global Catalogue of Microorganisms (GCM) 10K type strain sequencing project: providing services to taxonomists for standard genome sequencing and annotation.</title>
        <authorList>
            <consortium name="The Broad Institute Genomics Platform"/>
            <consortium name="The Broad Institute Genome Sequencing Center for Infectious Disease"/>
            <person name="Wu L."/>
            <person name="Ma J."/>
        </authorList>
    </citation>
    <scope>NUCLEOTIDE SEQUENCE [LARGE SCALE GENOMIC DNA]</scope>
    <source>
        <strain evidence="3">JCM 15933</strain>
    </source>
</reference>
<proteinExistence type="predicted"/>
<sequence>MMFRRWAAQFDQHHLVLQRRRLLPWRKSDVRTFPLAAVVEMVSLPTAVRTQWHARIGIRNPRMPQWIDHYNVEFASEDWPRAVALVSSRTVAPVWRPWTTPVAVAPPSPPPSPGPPLLPPELAPVGRADVRSTSRVMRAGEGKRSVWLWTEGGRIHASLVPVADATKHRLNSAEVAGLLLADSSKAMPAIRALTGIAEDWRAVADMRKWRRPGRVVVNLGAADIAPRQGPLQRPAGMGPDGSVRTVSGGLPGLGKRHR</sequence>
<gene>
    <name evidence="2" type="ORF">GCM10009827_114370</name>
</gene>
<feature type="region of interest" description="Disordered" evidence="1">
    <location>
        <begin position="226"/>
        <end position="258"/>
    </location>
</feature>
<protein>
    <submittedName>
        <fullName evidence="2">Uncharacterized protein</fullName>
    </submittedName>
</protein>
<evidence type="ECO:0000256" key="1">
    <source>
        <dbReference type="SAM" id="MobiDB-lite"/>
    </source>
</evidence>
<accession>A0ABP4P4L0</accession>